<dbReference type="InterPro" id="IPR013783">
    <property type="entry name" value="Ig-like_fold"/>
</dbReference>
<keyword evidence="2" id="KW-1133">Transmembrane helix</keyword>
<dbReference type="Proteomes" id="UP000230093">
    <property type="component" value="Unassembled WGS sequence"/>
</dbReference>
<keyword evidence="2" id="KW-0812">Transmembrane</keyword>
<dbReference type="AlphaFoldDB" id="A0A2H0WB05"/>
<evidence type="ECO:0000313" key="4">
    <source>
        <dbReference type="Proteomes" id="UP000230093"/>
    </source>
</evidence>
<protein>
    <recommendedName>
        <fullName evidence="5">Bacterial Ig domain-containing protein</fullName>
    </recommendedName>
</protein>
<name>A0A2H0WB05_9BACT</name>
<dbReference type="Gene3D" id="2.60.40.10">
    <property type="entry name" value="Immunoglobulins"/>
    <property type="match status" value="1"/>
</dbReference>
<feature type="transmembrane region" description="Helical" evidence="2">
    <location>
        <begin position="6"/>
        <end position="26"/>
    </location>
</feature>
<sequence length="144" mass="15185">MKKELTIAISIGFVVGLIVTFGIYTANKAIKNRATDPTPLPTNGASAPTPSPASTPNLEITEPENNLVVKKNKVTLSGKTDAKIAVAVLGEGFEDMVLSDEGGLFSVEVSLLSGANEIKVVALRKSGEKEEKVLNIVYTTAKIE</sequence>
<dbReference type="EMBL" id="PEZT01000020">
    <property type="protein sequence ID" value="PIS09069.1"/>
    <property type="molecule type" value="Genomic_DNA"/>
</dbReference>
<keyword evidence="2" id="KW-0472">Membrane</keyword>
<evidence type="ECO:0000256" key="1">
    <source>
        <dbReference type="SAM" id="MobiDB-lite"/>
    </source>
</evidence>
<reference evidence="4" key="1">
    <citation type="submission" date="2017-09" db="EMBL/GenBank/DDBJ databases">
        <title>Depth-based differentiation of microbial function through sediment-hosted aquifers and enrichment of novel symbionts in the deep terrestrial subsurface.</title>
        <authorList>
            <person name="Probst A.J."/>
            <person name="Ladd B."/>
            <person name="Jarett J.K."/>
            <person name="Geller-Mcgrath D.E."/>
            <person name="Sieber C.M.K."/>
            <person name="Emerson J.B."/>
            <person name="Anantharaman K."/>
            <person name="Thomas B.C."/>
            <person name="Malmstrom R."/>
            <person name="Stieglmeier M."/>
            <person name="Klingl A."/>
            <person name="Woyke T."/>
            <person name="Ryan C.M."/>
            <person name="Banfield J.F."/>
        </authorList>
    </citation>
    <scope>NUCLEOTIDE SEQUENCE [LARGE SCALE GENOMIC DNA]</scope>
</reference>
<organism evidence="3 4">
    <name type="scientific">Candidatus Beckwithbacteria bacterium CG10_big_fil_rev_8_21_14_0_10_34_10</name>
    <dbReference type="NCBI Taxonomy" id="1974495"/>
    <lineage>
        <taxon>Bacteria</taxon>
        <taxon>Candidatus Beckwithiibacteriota</taxon>
    </lineage>
</organism>
<feature type="compositionally biased region" description="Low complexity" evidence="1">
    <location>
        <begin position="41"/>
        <end position="57"/>
    </location>
</feature>
<feature type="region of interest" description="Disordered" evidence="1">
    <location>
        <begin position="33"/>
        <end position="59"/>
    </location>
</feature>
<comment type="caution">
    <text evidence="3">The sequence shown here is derived from an EMBL/GenBank/DDBJ whole genome shotgun (WGS) entry which is preliminary data.</text>
</comment>
<gene>
    <name evidence="3" type="ORF">COT75_03325</name>
</gene>
<evidence type="ECO:0000313" key="3">
    <source>
        <dbReference type="EMBL" id="PIS09069.1"/>
    </source>
</evidence>
<proteinExistence type="predicted"/>
<accession>A0A2H0WB05</accession>
<dbReference type="Pfam" id="PF09136">
    <property type="entry name" value="Glucodextran_B"/>
    <property type="match status" value="1"/>
</dbReference>
<evidence type="ECO:0000256" key="2">
    <source>
        <dbReference type="SAM" id="Phobius"/>
    </source>
</evidence>
<evidence type="ECO:0008006" key="5">
    <source>
        <dbReference type="Google" id="ProtNLM"/>
    </source>
</evidence>